<dbReference type="Gene3D" id="3.40.50.720">
    <property type="entry name" value="NAD(P)-binding Rossmann-like Domain"/>
    <property type="match status" value="1"/>
</dbReference>
<evidence type="ECO:0000313" key="3">
    <source>
        <dbReference type="EMBL" id="CUU41358.1"/>
    </source>
</evidence>
<reference evidence="2" key="1">
    <citation type="journal article" date="2015" name="Genome Announc.">
        <title>Complete Genome Sequence of the Bacteriochlorophyll b-Producing Photosynthetic Bacterium Blastochloris viridis.</title>
        <authorList>
            <person name="Tsukatani Y."/>
            <person name="Hirose Y."/>
            <person name="Harada J."/>
            <person name="Misawa N."/>
            <person name="Mori K."/>
            <person name="Inoue K."/>
            <person name="Tamiaki H."/>
        </authorList>
    </citation>
    <scope>NUCLEOTIDE SEQUENCE [LARGE SCALE GENOMIC DNA]</scope>
    <source>
        <strain evidence="2">DSM 133</strain>
    </source>
</reference>
<reference evidence="3" key="2">
    <citation type="submission" date="2015-11" db="EMBL/GenBank/DDBJ databases">
        <authorList>
            <person name="Zhang Y."/>
            <person name="Guo Z."/>
        </authorList>
    </citation>
    <scope>NUCLEOTIDE SEQUENCE</scope>
    <source>
        <strain evidence="3">1</strain>
    </source>
</reference>
<dbReference type="AlphaFoldDB" id="A0A0H5BCJ0"/>
<dbReference type="STRING" id="1079.BVIR_903"/>
<gene>
    <name evidence="3" type="primary">galE_2</name>
    <name evidence="2" type="ORF">BV133_418</name>
    <name evidence="3" type="ORF">BVIRIDIS_03480</name>
</gene>
<name>A0A0H5BCJ0_BLAVI</name>
<dbReference type="SUPFAM" id="SSF51735">
    <property type="entry name" value="NAD(P)-binding Rossmann-fold domains"/>
    <property type="match status" value="1"/>
</dbReference>
<feature type="domain" description="NAD-dependent epimerase/dehydratase" evidence="1">
    <location>
        <begin position="5"/>
        <end position="218"/>
    </location>
</feature>
<protein>
    <submittedName>
        <fullName evidence="3">UDP-glucose 4-epimerase</fullName>
        <ecNumber evidence="3">5.1.3.2</ecNumber>
    </submittedName>
</protein>
<dbReference type="Proteomes" id="UP000065734">
    <property type="component" value="Chromosome I"/>
</dbReference>
<dbReference type="OrthoDB" id="9814124at2"/>
<dbReference type="EMBL" id="LN907867">
    <property type="protein sequence ID" value="CUU41358.1"/>
    <property type="molecule type" value="Genomic_DNA"/>
</dbReference>
<dbReference type="RefSeq" id="WP_055036604.1">
    <property type="nucleotide sequence ID" value="NZ_AP014854.2"/>
</dbReference>
<dbReference type="PANTHER" id="PTHR43245">
    <property type="entry name" value="BIFUNCTIONAL POLYMYXIN RESISTANCE PROTEIN ARNA"/>
    <property type="match status" value="1"/>
</dbReference>
<dbReference type="InterPro" id="IPR001509">
    <property type="entry name" value="Epimerase_deHydtase"/>
</dbReference>
<reference evidence="4" key="3">
    <citation type="journal article" date="2016" name="Genome Announc.">
        <title>Revised genome sequence of the purple photosynthetic bacterium Blastochloris viridis.</title>
        <authorList>
            <person name="Liu L.N."/>
            <person name="Faulkner M."/>
            <person name="Liu X."/>
            <person name="Huang F."/>
            <person name="Darby A.C."/>
            <person name="Hall N."/>
        </authorList>
    </citation>
    <scope>NUCLEOTIDE SEQUENCE [LARGE SCALE GENOMIC DNA]</scope>
    <source>
        <strain evidence="4">ATCC 19567 / DSM 133 / F</strain>
    </source>
</reference>
<proteinExistence type="predicted"/>
<accession>A0A0H5BCJ0</accession>
<dbReference type="EMBL" id="AP014854">
    <property type="protein sequence ID" value="BAR98011.1"/>
    <property type="molecule type" value="Genomic_DNA"/>
</dbReference>
<keyword evidence="4" id="KW-1185">Reference proteome</keyword>
<evidence type="ECO:0000259" key="1">
    <source>
        <dbReference type="Pfam" id="PF01370"/>
    </source>
</evidence>
<dbReference type="InterPro" id="IPR050177">
    <property type="entry name" value="Lipid_A_modif_metabolic_enz"/>
</dbReference>
<dbReference type="GO" id="GO:0003978">
    <property type="term" value="F:UDP-glucose 4-epimerase activity"/>
    <property type="evidence" value="ECO:0007669"/>
    <property type="project" value="UniProtKB-EC"/>
</dbReference>
<dbReference type="KEGG" id="bvr:BVIR_903"/>
<keyword evidence="3" id="KW-0413">Isomerase</keyword>
<organism evidence="3 4">
    <name type="scientific">Blastochloris viridis</name>
    <name type="common">Rhodopseudomonas viridis</name>
    <dbReference type="NCBI Taxonomy" id="1079"/>
    <lineage>
        <taxon>Bacteria</taxon>
        <taxon>Pseudomonadati</taxon>
        <taxon>Pseudomonadota</taxon>
        <taxon>Alphaproteobacteria</taxon>
        <taxon>Hyphomicrobiales</taxon>
        <taxon>Blastochloridaceae</taxon>
        <taxon>Blastochloris</taxon>
    </lineage>
</organism>
<evidence type="ECO:0000313" key="4">
    <source>
        <dbReference type="Proteomes" id="UP000065734"/>
    </source>
</evidence>
<dbReference type="Pfam" id="PF01370">
    <property type="entry name" value="Epimerase"/>
    <property type="match status" value="1"/>
</dbReference>
<sequence>MNDAVVVFGGSGFVGTHLVRHLAADSADDVVSIDLLPPRETLAGVDYRIGDVRDLAGLDLGRPVARIYNFAAVHTTPGHPTHDYYDTNILGALEVTRFAARSGAREIVFTSSISVYGPSEDTKTEASPPAPESAYGHSKLIAERLHRHWQEAAPDRRLVIVRPAVVFGPGEGGNFARLAALLKKGVFVYPGRKDTIKACIYVQDLLEAIEFARSQPESVTLFNAAYPQRYTLEQIVETLIRRHFPKARTVLVPLPVVLAAAKLLTMLDVFGLGIHPDRVMKLVRSTDIYPAWLVSRQRLFPDALDRAVELWSAQSHGTFV</sequence>
<dbReference type="EC" id="5.1.3.2" evidence="3"/>
<evidence type="ECO:0000313" key="2">
    <source>
        <dbReference type="EMBL" id="BAR98011.1"/>
    </source>
</evidence>
<dbReference type="InterPro" id="IPR036291">
    <property type="entry name" value="NAD(P)-bd_dom_sf"/>
</dbReference>
<dbReference type="PATRIC" id="fig|1079.6.peg.936"/>